<protein>
    <submittedName>
        <fullName evidence="1">Uncharacterized protein</fullName>
    </submittedName>
</protein>
<evidence type="ECO:0000313" key="1">
    <source>
        <dbReference type="EMBL" id="EKE26836.1"/>
    </source>
</evidence>
<comment type="caution">
    <text evidence="1">The sequence shown here is derived from an EMBL/GenBank/DDBJ whole genome shotgun (WGS) entry which is preliminary data.</text>
</comment>
<accession>K2F6U8</accession>
<dbReference type="AlphaFoldDB" id="K2F6U8"/>
<reference evidence="1" key="1">
    <citation type="journal article" date="2012" name="Science">
        <title>Fermentation, hydrogen, and sulfur metabolism in multiple uncultivated bacterial phyla.</title>
        <authorList>
            <person name="Wrighton K.C."/>
            <person name="Thomas B.C."/>
            <person name="Sharon I."/>
            <person name="Miller C.S."/>
            <person name="Castelle C.J."/>
            <person name="VerBerkmoes N.C."/>
            <person name="Wilkins M.J."/>
            <person name="Hettich R.L."/>
            <person name="Lipton M.S."/>
            <person name="Williams K.H."/>
            <person name="Long P.E."/>
            <person name="Banfield J.F."/>
        </authorList>
    </citation>
    <scope>NUCLEOTIDE SEQUENCE [LARGE SCALE GENOMIC DNA]</scope>
</reference>
<dbReference type="EMBL" id="AMFJ01000653">
    <property type="protein sequence ID" value="EKE26836.1"/>
    <property type="molecule type" value="Genomic_DNA"/>
</dbReference>
<name>K2F6U8_9BACT</name>
<organism evidence="1">
    <name type="scientific">uncultured bacterium</name>
    <name type="common">gcode 4</name>
    <dbReference type="NCBI Taxonomy" id="1234023"/>
    <lineage>
        <taxon>Bacteria</taxon>
        <taxon>environmental samples</taxon>
    </lineage>
</organism>
<gene>
    <name evidence="1" type="ORF">ACD_4C00137G0002</name>
</gene>
<proteinExistence type="predicted"/>
<sequence length="67" mass="8221">MFKAKVSFYKKIDWVEKRIERKFSNSKAYNKFILSHPEYDFSENLRLVEKNITSEIYNKKRKAEKNN</sequence>